<evidence type="ECO:0000256" key="1">
    <source>
        <dbReference type="ARBA" id="ARBA00022737"/>
    </source>
</evidence>
<evidence type="ECO:0000256" key="3">
    <source>
        <dbReference type="PROSITE-ProRule" id="PRU00023"/>
    </source>
</evidence>
<feature type="repeat" description="ANK" evidence="3">
    <location>
        <begin position="230"/>
        <end position="262"/>
    </location>
</feature>
<dbReference type="InterPro" id="IPR002110">
    <property type="entry name" value="Ankyrin_rpt"/>
</dbReference>
<dbReference type="InterPro" id="IPR036770">
    <property type="entry name" value="Ankyrin_rpt-contain_sf"/>
</dbReference>
<dbReference type="InterPro" id="IPR051070">
    <property type="entry name" value="NF-kappa-B_inhibitor"/>
</dbReference>
<evidence type="ECO:0000256" key="4">
    <source>
        <dbReference type="SAM" id="MobiDB-lite"/>
    </source>
</evidence>
<dbReference type="GO" id="GO:0051059">
    <property type="term" value="F:NF-kappaB binding"/>
    <property type="evidence" value="ECO:0007669"/>
    <property type="project" value="TreeGrafter"/>
</dbReference>
<dbReference type="Pfam" id="PF12796">
    <property type="entry name" value="Ank_2"/>
    <property type="match status" value="2"/>
</dbReference>
<keyword evidence="2 3" id="KW-0040">ANK repeat</keyword>
<protein>
    <submittedName>
        <fullName evidence="5">Uncharacterized protein</fullName>
    </submittedName>
</protein>
<gene>
    <name evidence="5" type="ORF">CHS0354_006026</name>
</gene>
<name>A0AAE0S3E3_9BIVA</name>
<organism evidence="5 6">
    <name type="scientific">Potamilus streckersoni</name>
    <dbReference type="NCBI Taxonomy" id="2493646"/>
    <lineage>
        <taxon>Eukaryota</taxon>
        <taxon>Metazoa</taxon>
        <taxon>Spiralia</taxon>
        <taxon>Lophotrochozoa</taxon>
        <taxon>Mollusca</taxon>
        <taxon>Bivalvia</taxon>
        <taxon>Autobranchia</taxon>
        <taxon>Heteroconchia</taxon>
        <taxon>Palaeoheterodonta</taxon>
        <taxon>Unionida</taxon>
        <taxon>Unionoidea</taxon>
        <taxon>Unionidae</taxon>
        <taxon>Ambleminae</taxon>
        <taxon>Lampsilini</taxon>
        <taxon>Potamilus</taxon>
    </lineage>
</organism>
<evidence type="ECO:0000313" key="6">
    <source>
        <dbReference type="Proteomes" id="UP001195483"/>
    </source>
</evidence>
<reference evidence="5" key="2">
    <citation type="journal article" date="2021" name="Genome Biol. Evol.">
        <title>Developing a high-quality reference genome for a parasitic bivalve with doubly uniparental inheritance (Bivalvia: Unionida).</title>
        <authorList>
            <person name="Smith C.H."/>
        </authorList>
    </citation>
    <scope>NUCLEOTIDE SEQUENCE</scope>
    <source>
        <strain evidence="5">CHS0354</strain>
        <tissue evidence="5">Mantle</tissue>
    </source>
</reference>
<proteinExistence type="predicted"/>
<dbReference type="GO" id="GO:0005829">
    <property type="term" value="C:cytosol"/>
    <property type="evidence" value="ECO:0007669"/>
    <property type="project" value="TreeGrafter"/>
</dbReference>
<comment type="caution">
    <text evidence="5">The sequence shown here is derived from an EMBL/GenBank/DDBJ whole genome shotgun (WGS) entry which is preliminary data.</text>
</comment>
<feature type="compositionally biased region" description="Polar residues" evidence="4">
    <location>
        <begin position="29"/>
        <end position="40"/>
    </location>
</feature>
<dbReference type="SMART" id="SM00248">
    <property type="entry name" value="ANK"/>
    <property type="match status" value="6"/>
</dbReference>
<dbReference type="GO" id="GO:0071356">
    <property type="term" value="P:cellular response to tumor necrosis factor"/>
    <property type="evidence" value="ECO:0007669"/>
    <property type="project" value="TreeGrafter"/>
</dbReference>
<dbReference type="SUPFAM" id="SSF48403">
    <property type="entry name" value="Ankyrin repeat"/>
    <property type="match status" value="1"/>
</dbReference>
<evidence type="ECO:0000256" key="2">
    <source>
        <dbReference type="ARBA" id="ARBA00023043"/>
    </source>
</evidence>
<accession>A0AAE0S3E3</accession>
<evidence type="ECO:0000313" key="5">
    <source>
        <dbReference type="EMBL" id="KAK3584495.1"/>
    </source>
</evidence>
<keyword evidence="6" id="KW-1185">Reference proteome</keyword>
<keyword evidence="1" id="KW-0677">Repeat</keyword>
<dbReference type="PROSITE" id="PS50297">
    <property type="entry name" value="ANK_REP_REGION"/>
    <property type="match status" value="1"/>
</dbReference>
<dbReference type="PROSITE" id="PS50088">
    <property type="entry name" value="ANK_REPEAT"/>
    <property type="match status" value="2"/>
</dbReference>
<feature type="repeat" description="ANK" evidence="3">
    <location>
        <begin position="160"/>
        <end position="192"/>
    </location>
</feature>
<reference evidence="5" key="1">
    <citation type="journal article" date="2021" name="Genome Biol. Evol.">
        <title>A High-Quality Reference Genome for a Parasitic Bivalve with Doubly Uniparental Inheritance (Bivalvia: Unionida).</title>
        <authorList>
            <person name="Smith C.H."/>
        </authorList>
    </citation>
    <scope>NUCLEOTIDE SEQUENCE</scope>
    <source>
        <strain evidence="5">CHS0354</strain>
    </source>
</reference>
<sequence>MRTDWNIKLQRMMDVSSDSMNQKYGPASIDSSSYDDNTITPARKSPHGYSVMISSSDGDVCNISQNSSYRRTKDIPLYCLCQKLLNIVSIESSDNTQEQYQALPVPEDVSDLDLESQVFSQDEDGDTLLHIAIIQQREYIALLFIELCSDPCLLDIQNNLFQTALLLAVLTQQTTIVKRLVEKGASLTYQDRRGDTALHAACSGKGNLTIVKALAKSVTFSQSLEIKNCEGIACLHLAARGGNLELLQFLLETNADANAKEIKTGKTVLHWAAESGNVGVLKCLFKCSDVDVNAVTYDSKTALELARGNGFADVVMDLLYEGANEKSDSDDNNESGSEEE</sequence>
<dbReference type="PANTHER" id="PTHR46680:SF3">
    <property type="entry name" value="NF-KAPPA-B INHIBITOR CACTUS"/>
    <property type="match status" value="1"/>
</dbReference>
<dbReference type="Gene3D" id="1.25.40.20">
    <property type="entry name" value="Ankyrin repeat-containing domain"/>
    <property type="match status" value="1"/>
</dbReference>
<dbReference type="EMBL" id="JAEAOA010000425">
    <property type="protein sequence ID" value="KAK3584495.1"/>
    <property type="molecule type" value="Genomic_DNA"/>
</dbReference>
<dbReference type="Proteomes" id="UP001195483">
    <property type="component" value="Unassembled WGS sequence"/>
</dbReference>
<dbReference type="AlphaFoldDB" id="A0AAE0S3E3"/>
<feature type="region of interest" description="Disordered" evidence="4">
    <location>
        <begin position="18"/>
        <end position="46"/>
    </location>
</feature>
<dbReference type="PANTHER" id="PTHR46680">
    <property type="entry name" value="NF-KAPPA-B INHIBITOR ALPHA"/>
    <property type="match status" value="1"/>
</dbReference>
<reference evidence="5" key="3">
    <citation type="submission" date="2023-05" db="EMBL/GenBank/DDBJ databases">
        <authorList>
            <person name="Smith C.H."/>
        </authorList>
    </citation>
    <scope>NUCLEOTIDE SEQUENCE</scope>
    <source>
        <strain evidence="5">CHS0354</strain>
        <tissue evidence="5">Mantle</tissue>
    </source>
</reference>